<evidence type="ECO:0000313" key="2">
    <source>
        <dbReference type="EMBL" id="AFZ26362.1"/>
    </source>
</evidence>
<dbReference type="STRING" id="56107.Cylst_4265"/>
<feature type="signal peptide" evidence="1">
    <location>
        <begin position="1"/>
        <end position="23"/>
    </location>
</feature>
<keyword evidence="1" id="KW-0732">Signal</keyword>
<dbReference type="EMBL" id="CP003642">
    <property type="protein sequence ID" value="AFZ26362.1"/>
    <property type="molecule type" value="Genomic_DNA"/>
</dbReference>
<dbReference type="PATRIC" id="fig|56107.3.peg.4680"/>
<keyword evidence="3" id="KW-1185">Reference proteome</keyword>
<evidence type="ECO:0000256" key="1">
    <source>
        <dbReference type="SAM" id="SignalP"/>
    </source>
</evidence>
<dbReference type="HOGENOM" id="CLU_069098_0_0_3"/>
<organism evidence="2 3">
    <name type="scientific">Cylindrospermum stagnale PCC 7417</name>
    <dbReference type="NCBI Taxonomy" id="56107"/>
    <lineage>
        <taxon>Bacteria</taxon>
        <taxon>Bacillati</taxon>
        <taxon>Cyanobacteriota</taxon>
        <taxon>Cyanophyceae</taxon>
        <taxon>Nostocales</taxon>
        <taxon>Nostocaceae</taxon>
        <taxon>Cylindrospermum</taxon>
    </lineage>
</organism>
<protein>
    <submittedName>
        <fullName evidence="2">Uncharacterized protein</fullName>
    </submittedName>
</protein>
<sequence>MGRNTKITVAAILSLVIAGCASEETPVAVNSTPNPSVASPNTADPNVVANLQPTTPTFKNPVVPAQQVPQLAAPTLNKSLIQPTNARERIVMVSKGRTDPFSQIGGQPISQFSTNPMVKTVPNVPRLPIPVVQNLPKSIASQPKTTRIVVRRKPTSIAGRSQQKTKIALVPLTQRPKPPSASFLPKVLPQVVPNPTLVSVLPPTEKPELARAILVTGIVQIGREPQAIIKVPDEPTSRYVQAGQRLVNGVLVKRIEMNQGSNPVVILEQYGIEVARMVGEAPVIAKPSTTASAGGALAREQEGIN</sequence>
<feature type="chain" id="PRO_5003938362" evidence="1">
    <location>
        <begin position="24"/>
        <end position="305"/>
    </location>
</feature>
<dbReference type="Proteomes" id="UP000010475">
    <property type="component" value="Chromosome"/>
</dbReference>
<evidence type="ECO:0000313" key="3">
    <source>
        <dbReference type="Proteomes" id="UP000010475"/>
    </source>
</evidence>
<reference evidence="2 3" key="1">
    <citation type="submission" date="2012-06" db="EMBL/GenBank/DDBJ databases">
        <title>Finished chromosome of genome of Cylindrospermum stagnale PCC 7417.</title>
        <authorList>
            <consortium name="US DOE Joint Genome Institute"/>
            <person name="Gugger M."/>
            <person name="Coursin T."/>
            <person name="Rippka R."/>
            <person name="Tandeau De Marsac N."/>
            <person name="Huntemann M."/>
            <person name="Wei C.-L."/>
            <person name="Han J."/>
            <person name="Detter J.C."/>
            <person name="Han C."/>
            <person name="Tapia R."/>
            <person name="Chen A."/>
            <person name="Kyrpides N."/>
            <person name="Mavromatis K."/>
            <person name="Markowitz V."/>
            <person name="Szeto E."/>
            <person name="Ivanova N."/>
            <person name="Pagani I."/>
            <person name="Pati A."/>
            <person name="Goodwin L."/>
            <person name="Nordberg H.P."/>
            <person name="Cantor M.N."/>
            <person name="Hua S.X."/>
            <person name="Woyke T."/>
            <person name="Kerfeld C.A."/>
        </authorList>
    </citation>
    <scope>NUCLEOTIDE SEQUENCE [LARGE SCALE GENOMIC DNA]</scope>
    <source>
        <strain evidence="2 3">PCC 7417</strain>
    </source>
</reference>
<dbReference type="KEGG" id="csg:Cylst_4265"/>
<dbReference type="AlphaFoldDB" id="K9X3T8"/>
<gene>
    <name evidence="2" type="ORF">Cylst_4265</name>
</gene>
<name>K9X3T8_9NOST</name>
<dbReference type="PROSITE" id="PS51257">
    <property type="entry name" value="PROKAR_LIPOPROTEIN"/>
    <property type="match status" value="1"/>
</dbReference>
<accession>K9X3T8</accession>
<dbReference type="eggNOG" id="ENOG5032S0Z">
    <property type="taxonomic scope" value="Bacteria"/>
</dbReference>
<dbReference type="OrthoDB" id="529932at2"/>
<proteinExistence type="predicted"/>
<dbReference type="RefSeq" id="WP_015209604.1">
    <property type="nucleotide sequence ID" value="NC_019757.1"/>
</dbReference>